<dbReference type="Proteomes" id="UP000325672">
    <property type="component" value="Unassembled WGS sequence"/>
</dbReference>
<dbReference type="OrthoDB" id="10421464at2759"/>
<name>A0A5N6S911_ASPPS</name>
<feature type="region of interest" description="Disordered" evidence="1">
    <location>
        <begin position="76"/>
        <end position="132"/>
    </location>
</feature>
<dbReference type="EMBL" id="ML743672">
    <property type="protein sequence ID" value="KAE8131168.1"/>
    <property type="molecule type" value="Genomic_DNA"/>
</dbReference>
<proteinExistence type="predicted"/>
<sequence length="164" mass="18496">MMMDFQKHPPQPIYHSHPSTILGTSHDPRLIAPPPPRAYAPPPPSARVYYDTYNRREPEMPPVPVYHYPITTATSIPASSAPYTNESVPASYRTESNGYHVSQANPSSMGKHTQDGGIKESNDRHNYSYNVNQHNNHDRRMVYREGRKSFRVFSICPSVSASVA</sequence>
<dbReference type="RefSeq" id="XP_031907231.1">
    <property type="nucleotide sequence ID" value="XM_032056339.1"/>
</dbReference>
<dbReference type="AlphaFoldDB" id="A0A5N6S911"/>
<reference evidence="2 3" key="1">
    <citation type="submission" date="2019-04" db="EMBL/GenBank/DDBJ databases">
        <title>Friends and foes A comparative genomics study of 23 Aspergillus species from section Flavi.</title>
        <authorList>
            <consortium name="DOE Joint Genome Institute"/>
            <person name="Kjaerbolling I."/>
            <person name="Vesth T."/>
            <person name="Frisvad J.C."/>
            <person name="Nybo J.L."/>
            <person name="Theobald S."/>
            <person name="Kildgaard S."/>
            <person name="Isbrandt T."/>
            <person name="Kuo A."/>
            <person name="Sato A."/>
            <person name="Lyhne E.K."/>
            <person name="Kogle M.E."/>
            <person name="Wiebenga A."/>
            <person name="Kun R.S."/>
            <person name="Lubbers R.J."/>
            <person name="Makela M.R."/>
            <person name="Barry K."/>
            <person name="Chovatia M."/>
            <person name="Clum A."/>
            <person name="Daum C."/>
            <person name="Haridas S."/>
            <person name="He G."/>
            <person name="LaButti K."/>
            <person name="Lipzen A."/>
            <person name="Mondo S."/>
            <person name="Riley R."/>
            <person name="Salamov A."/>
            <person name="Simmons B.A."/>
            <person name="Magnuson J.K."/>
            <person name="Henrissat B."/>
            <person name="Mortensen U.H."/>
            <person name="Larsen T.O."/>
            <person name="Devries R.P."/>
            <person name="Grigoriev I.V."/>
            <person name="Machida M."/>
            <person name="Baker S.E."/>
            <person name="Andersen M.R."/>
        </authorList>
    </citation>
    <scope>NUCLEOTIDE SEQUENCE [LARGE SCALE GENOMIC DNA]</scope>
    <source>
        <strain evidence="2 3">CBS 117625</strain>
    </source>
</reference>
<keyword evidence="3" id="KW-1185">Reference proteome</keyword>
<feature type="compositionally biased region" description="Polar residues" evidence="1">
    <location>
        <begin position="76"/>
        <end position="111"/>
    </location>
</feature>
<organism evidence="2 3">
    <name type="scientific">Aspergillus pseudotamarii</name>
    <dbReference type="NCBI Taxonomy" id="132259"/>
    <lineage>
        <taxon>Eukaryota</taxon>
        <taxon>Fungi</taxon>
        <taxon>Dikarya</taxon>
        <taxon>Ascomycota</taxon>
        <taxon>Pezizomycotina</taxon>
        <taxon>Eurotiomycetes</taxon>
        <taxon>Eurotiomycetidae</taxon>
        <taxon>Eurotiales</taxon>
        <taxon>Aspergillaceae</taxon>
        <taxon>Aspergillus</taxon>
        <taxon>Aspergillus subgen. Circumdati</taxon>
    </lineage>
</organism>
<accession>A0A5N6S911</accession>
<evidence type="ECO:0000313" key="3">
    <source>
        <dbReference type="Proteomes" id="UP000325672"/>
    </source>
</evidence>
<gene>
    <name evidence="2" type="ORF">BDV38DRAFT_265166</name>
</gene>
<feature type="compositionally biased region" description="Basic and acidic residues" evidence="1">
    <location>
        <begin position="112"/>
        <end position="126"/>
    </location>
</feature>
<evidence type="ECO:0000313" key="2">
    <source>
        <dbReference type="EMBL" id="KAE8131168.1"/>
    </source>
</evidence>
<dbReference type="GeneID" id="43640549"/>
<protein>
    <submittedName>
        <fullName evidence="2">Uncharacterized protein</fullName>
    </submittedName>
</protein>
<evidence type="ECO:0000256" key="1">
    <source>
        <dbReference type="SAM" id="MobiDB-lite"/>
    </source>
</evidence>